<comment type="caution">
    <text evidence="2">The sequence shown here is derived from an EMBL/GenBank/DDBJ whole genome shotgun (WGS) entry which is preliminary data.</text>
</comment>
<gene>
    <name evidence="2" type="ORF">D4764_06G0012680</name>
</gene>
<keyword evidence="3" id="KW-1185">Reference proteome</keyword>
<evidence type="ECO:0000256" key="1">
    <source>
        <dbReference type="SAM" id="MobiDB-lite"/>
    </source>
</evidence>
<organism evidence="2 3">
    <name type="scientific">Takifugu flavidus</name>
    <name type="common">sansaifugu</name>
    <dbReference type="NCBI Taxonomy" id="433684"/>
    <lineage>
        <taxon>Eukaryota</taxon>
        <taxon>Metazoa</taxon>
        <taxon>Chordata</taxon>
        <taxon>Craniata</taxon>
        <taxon>Vertebrata</taxon>
        <taxon>Euteleostomi</taxon>
        <taxon>Actinopterygii</taxon>
        <taxon>Neopterygii</taxon>
        <taxon>Teleostei</taxon>
        <taxon>Neoteleostei</taxon>
        <taxon>Acanthomorphata</taxon>
        <taxon>Eupercaria</taxon>
        <taxon>Tetraodontiformes</taxon>
        <taxon>Tetradontoidea</taxon>
        <taxon>Tetraodontidae</taxon>
        <taxon>Takifugu</taxon>
    </lineage>
</organism>
<sequence length="117" mass="12642">MTVHANNTAGGLDSHSDFSSLQTASKHNDVPDAALPPPESRGAPAVVTWLPQLGQVRPCGGFVKEGASASCTRRGRIPPGSLDSILFLHHNHTLATENGQTRRIERSWERIYNTLGF</sequence>
<protein>
    <submittedName>
        <fullName evidence="2">Uncharacterized protein</fullName>
    </submittedName>
</protein>
<evidence type="ECO:0000313" key="2">
    <source>
        <dbReference type="EMBL" id="TWW59738.1"/>
    </source>
</evidence>
<reference evidence="2 3" key="1">
    <citation type="submission" date="2019-04" db="EMBL/GenBank/DDBJ databases">
        <title>Chromosome genome assembly for Takifugu flavidus.</title>
        <authorList>
            <person name="Xiao S."/>
        </authorList>
    </citation>
    <scope>NUCLEOTIDE SEQUENCE [LARGE SCALE GENOMIC DNA]</scope>
    <source>
        <strain evidence="2">HTHZ2018</strain>
        <tissue evidence="2">Muscle</tissue>
    </source>
</reference>
<evidence type="ECO:0000313" key="3">
    <source>
        <dbReference type="Proteomes" id="UP000324091"/>
    </source>
</evidence>
<proteinExistence type="predicted"/>
<dbReference type="Proteomes" id="UP000324091">
    <property type="component" value="Chromosome 6"/>
</dbReference>
<name>A0A5C6MZA5_9TELE</name>
<dbReference type="EMBL" id="RHFK02000019">
    <property type="protein sequence ID" value="TWW59738.1"/>
    <property type="molecule type" value="Genomic_DNA"/>
</dbReference>
<accession>A0A5C6MZA5</accession>
<dbReference type="AlphaFoldDB" id="A0A5C6MZA5"/>
<feature type="region of interest" description="Disordered" evidence="1">
    <location>
        <begin position="1"/>
        <end position="43"/>
    </location>
</feature>